<protein>
    <submittedName>
        <fullName evidence="14">2', 3'-cyclic nucleotide 2'-phosphodiesterase</fullName>
        <ecNumber evidence="14">3.1.3.6</ecNumber>
        <ecNumber evidence="14">3.1.4.16</ecNumber>
    </submittedName>
</protein>
<dbReference type="InterPro" id="IPR008334">
    <property type="entry name" value="5'-Nucleotdase_C"/>
</dbReference>
<keyword evidence="6" id="KW-0479">Metal-binding</keyword>
<evidence type="ECO:0000256" key="11">
    <source>
        <dbReference type="RuleBase" id="RU362119"/>
    </source>
</evidence>
<dbReference type="InterPro" id="IPR004843">
    <property type="entry name" value="Calcineurin-like_PHP"/>
</dbReference>
<evidence type="ECO:0000256" key="1">
    <source>
        <dbReference type="ARBA" id="ARBA00000527"/>
    </source>
</evidence>
<dbReference type="OrthoDB" id="9775118at2"/>
<evidence type="ECO:0000256" key="4">
    <source>
        <dbReference type="ARBA" id="ARBA00004196"/>
    </source>
</evidence>
<dbReference type="InterPro" id="IPR036907">
    <property type="entry name" value="5'-Nucleotdase_C_sf"/>
</dbReference>
<dbReference type="PRINTS" id="PR01607">
    <property type="entry name" value="APYRASEFAMLY"/>
</dbReference>
<dbReference type="EMBL" id="JTHP01000002">
    <property type="protein sequence ID" value="KJD47312.1"/>
    <property type="molecule type" value="Genomic_DNA"/>
</dbReference>
<evidence type="ECO:0000313" key="14">
    <source>
        <dbReference type="EMBL" id="KJD47312.1"/>
    </source>
</evidence>
<accession>A0A0D7XAV9</accession>
<dbReference type="InterPro" id="IPR006146">
    <property type="entry name" value="5'-Nucleotdase_CS"/>
</dbReference>
<keyword evidence="7" id="KW-0732">Signal</keyword>
<evidence type="ECO:0000259" key="12">
    <source>
        <dbReference type="Pfam" id="PF00149"/>
    </source>
</evidence>
<dbReference type="InterPro" id="IPR006179">
    <property type="entry name" value="5_nucleotidase/apyrase"/>
</dbReference>
<proteinExistence type="inferred from homology"/>
<keyword evidence="15" id="KW-1185">Reference proteome</keyword>
<dbReference type="SUPFAM" id="SSF55816">
    <property type="entry name" value="5'-nucleotidase (syn. UDP-sugar hydrolase), C-terminal domain"/>
    <property type="match status" value="1"/>
</dbReference>
<dbReference type="Pfam" id="PF00149">
    <property type="entry name" value="Metallophos"/>
    <property type="match status" value="1"/>
</dbReference>
<evidence type="ECO:0000256" key="10">
    <source>
        <dbReference type="ARBA" id="ARBA00023268"/>
    </source>
</evidence>
<dbReference type="GO" id="GO:0008254">
    <property type="term" value="F:3'-nucleotidase activity"/>
    <property type="evidence" value="ECO:0007669"/>
    <property type="project" value="UniProtKB-EC"/>
</dbReference>
<sequence length="653" mass="73123">MDISDINKEVRQQTLCPVRVKFRIMVTTDLHVSLWNYDYYTDRETFQYGLAQTASLIQVARSEVPNHLLLDNGDVIQGNPMGDYAVQRLQQDPNAVHPAYKAMNLLGYEAGNIGNHEFNYGLEYLQTCLQGAKFPFINANIYIQADTDIDTKKDIFTDSHTVVEKERNYFTPYLILDKTVEDEAGFKHLLKVGIIGFVPPQIMQWDKAWLEGKIIVKDMLETARRFIPQMKAEGADLIIAMPHAGFEDIPETPYMENAVLHLSNVEGIDAILFGHAHKVFPGPSFVGQTGVDAERGTIHDIPAVEPGFWGDHLGVIDLDLTLMDGAWQVAASSAEVRPVYDPVRKQALVQPDTAIQQAVAEEHAGTLDYIRAPVGQTTLAVNSFFAQVMDDASVQLVNDAQMWYVKQQMQGSEYEGLPVLSAAAPFKTGGRYGPSYYTDIPAGTLAIKHIADLYNFPNTLHVVRLTGAEIREWLEWSAGQFRQIDPYAEQEQELIDSDFPSFNFDIIDGIRYQIDVTQPARYDAAGILKEPDAHRIIHMSLDGAPMDMQRSYLVVTNNYRAFSSTLVNPGGERIVLASPDENRHVLTEYVRHMKTLTPKADGHWSLSPWPGRPHVTFLTSPQATDAAQAYSELLYEGLTAEGYAKFALDFGRS</sequence>
<gene>
    <name evidence="14" type="primary">cpdB</name>
    <name evidence="14" type="ORF">QD47_01955</name>
</gene>
<dbReference type="InterPro" id="IPR029052">
    <property type="entry name" value="Metallo-depent_PP-like"/>
</dbReference>
<comment type="caution">
    <text evidence="14">The sequence shown here is derived from an EMBL/GenBank/DDBJ whole genome shotgun (WGS) entry which is preliminary data.</text>
</comment>
<dbReference type="EC" id="3.1.4.16" evidence="14"/>
<dbReference type="PROSITE" id="PS00786">
    <property type="entry name" value="5_NUCLEOTIDASE_2"/>
    <property type="match status" value="1"/>
</dbReference>
<feature type="domain" description="5'-Nucleotidase C-terminal" evidence="13">
    <location>
        <begin position="383"/>
        <end position="561"/>
    </location>
</feature>
<evidence type="ECO:0000256" key="5">
    <source>
        <dbReference type="ARBA" id="ARBA00006654"/>
    </source>
</evidence>
<dbReference type="GO" id="GO:0008663">
    <property type="term" value="F:2',3'-cyclic-nucleotide 2'-phosphodiesterase activity"/>
    <property type="evidence" value="ECO:0007669"/>
    <property type="project" value="UniProtKB-EC"/>
</dbReference>
<dbReference type="Gene3D" id="3.90.780.10">
    <property type="entry name" value="5'-Nucleotidase, C-terminal domain"/>
    <property type="match status" value="1"/>
</dbReference>
<comment type="catalytic activity">
    <reaction evidence="2">
        <text>a nucleoside 2',3'-cyclic phosphate + H2O = a nucleoside 3'-phosphate + H(+)</text>
        <dbReference type="Rhea" id="RHEA:19621"/>
        <dbReference type="ChEBI" id="CHEBI:15377"/>
        <dbReference type="ChEBI" id="CHEBI:15378"/>
        <dbReference type="ChEBI" id="CHEBI:66949"/>
        <dbReference type="ChEBI" id="CHEBI:66954"/>
        <dbReference type="EC" id="3.1.4.16"/>
    </reaction>
</comment>
<dbReference type="EC" id="3.1.3.6" evidence="14"/>
<dbReference type="Proteomes" id="UP000032534">
    <property type="component" value="Unassembled WGS sequence"/>
</dbReference>
<dbReference type="Pfam" id="PF02872">
    <property type="entry name" value="5_nucleotid_C"/>
    <property type="match status" value="1"/>
</dbReference>
<evidence type="ECO:0000256" key="7">
    <source>
        <dbReference type="ARBA" id="ARBA00022729"/>
    </source>
</evidence>
<dbReference type="PANTHER" id="PTHR11575">
    <property type="entry name" value="5'-NUCLEOTIDASE-RELATED"/>
    <property type="match status" value="1"/>
</dbReference>
<dbReference type="RefSeq" id="WP_044644542.1">
    <property type="nucleotide sequence ID" value="NZ_JTHP01000002.1"/>
</dbReference>
<evidence type="ECO:0000313" key="15">
    <source>
        <dbReference type="Proteomes" id="UP000032534"/>
    </source>
</evidence>
<evidence type="ECO:0000256" key="9">
    <source>
        <dbReference type="ARBA" id="ARBA00022801"/>
    </source>
</evidence>
<evidence type="ECO:0000256" key="8">
    <source>
        <dbReference type="ARBA" id="ARBA00022741"/>
    </source>
</evidence>
<organism evidence="14 15">
    <name type="scientific">Paenibacillus terrae</name>
    <dbReference type="NCBI Taxonomy" id="159743"/>
    <lineage>
        <taxon>Bacteria</taxon>
        <taxon>Bacillati</taxon>
        <taxon>Bacillota</taxon>
        <taxon>Bacilli</taxon>
        <taxon>Bacillales</taxon>
        <taxon>Paenibacillaceae</taxon>
        <taxon>Paenibacillus</taxon>
    </lineage>
</organism>
<dbReference type="SUPFAM" id="SSF56300">
    <property type="entry name" value="Metallo-dependent phosphatases"/>
    <property type="match status" value="1"/>
</dbReference>
<keyword evidence="8 11" id="KW-0547">Nucleotide-binding</keyword>
<comment type="cofactor">
    <cofactor evidence="3">
        <name>a divalent metal cation</name>
        <dbReference type="ChEBI" id="CHEBI:60240"/>
    </cofactor>
</comment>
<keyword evidence="9 11" id="KW-0378">Hydrolase</keyword>
<dbReference type="PATRIC" id="fig|159743.3.peg.432"/>
<feature type="domain" description="Calcineurin-like phosphoesterase" evidence="12">
    <location>
        <begin position="22"/>
        <end position="278"/>
    </location>
</feature>
<comment type="catalytic activity">
    <reaction evidence="1">
        <text>a ribonucleoside 3'-phosphate + H2O = a ribonucleoside + phosphate</text>
        <dbReference type="Rhea" id="RHEA:10144"/>
        <dbReference type="ChEBI" id="CHEBI:13197"/>
        <dbReference type="ChEBI" id="CHEBI:15377"/>
        <dbReference type="ChEBI" id="CHEBI:18254"/>
        <dbReference type="ChEBI" id="CHEBI:43474"/>
        <dbReference type="EC" id="3.1.3.6"/>
    </reaction>
</comment>
<evidence type="ECO:0000256" key="3">
    <source>
        <dbReference type="ARBA" id="ARBA00001968"/>
    </source>
</evidence>
<name>A0A0D7XAV9_9BACL</name>
<dbReference type="Gene3D" id="3.60.21.10">
    <property type="match status" value="1"/>
</dbReference>
<dbReference type="GO" id="GO:0000166">
    <property type="term" value="F:nucleotide binding"/>
    <property type="evidence" value="ECO:0007669"/>
    <property type="project" value="UniProtKB-KW"/>
</dbReference>
<dbReference type="NCBIfam" id="NF006938">
    <property type="entry name" value="PRK09420.1"/>
    <property type="match status" value="1"/>
</dbReference>
<dbReference type="PANTHER" id="PTHR11575:SF6">
    <property type="entry name" value="2',3'-CYCLIC-NUCLEOTIDE 2'-PHOSPHODIESTERASE_3'-NUCLEOTIDASE"/>
    <property type="match status" value="1"/>
</dbReference>
<dbReference type="GO" id="GO:0009166">
    <property type="term" value="P:nucleotide catabolic process"/>
    <property type="evidence" value="ECO:0007669"/>
    <property type="project" value="InterPro"/>
</dbReference>
<dbReference type="AlphaFoldDB" id="A0A0D7XAV9"/>
<evidence type="ECO:0000256" key="2">
    <source>
        <dbReference type="ARBA" id="ARBA00001730"/>
    </source>
</evidence>
<dbReference type="GO" id="GO:0030288">
    <property type="term" value="C:outer membrane-bounded periplasmic space"/>
    <property type="evidence" value="ECO:0007669"/>
    <property type="project" value="TreeGrafter"/>
</dbReference>
<reference evidence="14 15" key="1">
    <citation type="submission" date="2014-11" db="EMBL/GenBank/DDBJ databases">
        <title>Draft Genome Sequences of Paenibacillus polymyxa NRRL B-30509 and Paenibacillus terrae NRRL B-30644, Strains from a Poultry Environment that Produce Tridecaptin A and Paenicidins.</title>
        <authorList>
            <person name="van Belkum M.J."/>
            <person name="Lohans C.T."/>
            <person name="Vederas J.C."/>
        </authorList>
    </citation>
    <scope>NUCLEOTIDE SEQUENCE [LARGE SCALE GENOMIC DNA]</scope>
    <source>
        <strain evidence="14 15">NRRL B-30644</strain>
    </source>
</reference>
<dbReference type="CDD" id="cd07410">
    <property type="entry name" value="MPP_CpdB_N"/>
    <property type="match status" value="1"/>
</dbReference>
<evidence type="ECO:0000256" key="6">
    <source>
        <dbReference type="ARBA" id="ARBA00022723"/>
    </source>
</evidence>
<dbReference type="GO" id="GO:0046872">
    <property type="term" value="F:metal ion binding"/>
    <property type="evidence" value="ECO:0007669"/>
    <property type="project" value="UniProtKB-KW"/>
</dbReference>
<dbReference type="InterPro" id="IPR041827">
    <property type="entry name" value="CpdB_N"/>
</dbReference>
<comment type="subcellular location">
    <subcellularLocation>
        <location evidence="4">Cell envelope</location>
    </subcellularLocation>
</comment>
<comment type="similarity">
    <text evidence="5 11">Belongs to the 5'-nucleotidase family.</text>
</comment>
<keyword evidence="10" id="KW-0511">Multifunctional enzyme</keyword>
<evidence type="ECO:0000259" key="13">
    <source>
        <dbReference type="Pfam" id="PF02872"/>
    </source>
</evidence>